<gene>
    <name evidence="1" type="ORF">BS47DRAFT_914699</name>
</gene>
<dbReference type="AlphaFoldDB" id="A0A9P6B926"/>
<dbReference type="OrthoDB" id="10482792at2759"/>
<dbReference type="EMBL" id="MU128914">
    <property type="protein sequence ID" value="KAF9519978.1"/>
    <property type="molecule type" value="Genomic_DNA"/>
</dbReference>
<evidence type="ECO:0000313" key="2">
    <source>
        <dbReference type="Proteomes" id="UP000886523"/>
    </source>
</evidence>
<sequence length="144" mass="15923">MCHMRHVWVGFEGCGHRYVAPNTPADGEKIDCGSDNCRMSELHPNWCVNATCRERGADVCRRYAFQSYLTPGPLSSLLRLLDIVGALRLGSSLQVIGSLPLSPPPLLLPRFSKTQPVHYFTKRWPQKCFNCINSGPGQAGGSSY</sequence>
<comment type="caution">
    <text evidence="1">The sequence shown here is derived from an EMBL/GenBank/DDBJ whole genome shotgun (WGS) entry which is preliminary data.</text>
</comment>
<reference evidence="1" key="1">
    <citation type="journal article" date="2020" name="Nat. Commun.">
        <title>Large-scale genome sequencing of mycorrhizal fungi provides insights into the early evolution of symbiotic traits.</title>
        <authorList>
            <person name="Miyauchi S."/>
            <person name="Kiss E."/>
            <person name="Kuo A."/>
            <person name="Drula E."/>
            <person name="Kohler A."/>
            <person name="Sanchez-Garcia M."/>
            <person name="Morin E."/>
            <person name="Andreopoulos B."/>
            <person name="Barry K.W."/>
            <person name="Bonito G."/>
            <person name="Buee M."/>
            <person name="Carver A."/>
            <person name="Chen C."/>
            <person name="Cichocki N."/>
            <person name="Clum A."/>
            <person name="Culley D."/>
            <person name="Crous P.W."/>
            <person name="Fauchery L."/>
            <person name="Girlanda M."/>
            <person name="Hayes R.D."/>
            <person name="Keri Z."/>
            <person name="LaButti K."/>
            <person name="Lipzen A."/>
            <person name="Lombard V."/>
            <person name="Magnuson J."/>
            <person name="Maillard F."/>
            <person name="Murat C."/>
            <person name="Nolan M."/>
            <person name="Ohm R.A."/>
            <person name="Pangilinan J."/>
            <person name="Pereira M.F."/>
            <person name="Perotto S."/>
            <person name="Peter M."/>
            <person name="Pfister S."/>
            <person name="Riley R."/>
            <person name="Sitrit Y."/>
            <person name="Stielow J.B."/>
            <person name="Szollosi G."/>
            <person name="Zifcakova L."/>
            <person name="Stursova M."/>
            <person name="Spatafora J.W."/>
            <person name="Tedersoo L."/>
            <person name="Vaario L.M."/>
            <person name="Yamada A."/>
            <person name="Yan M."/>
            <person name="Wang P."/>
            <person name="Xu J."/>
            <person name="Bruns T."/>
            <person name="Baldrian P."/>
            <person name="Vilgalys R."/>
            <person name="Dunand C."/>
            <person name="Henrissat B."/>
            <person name="Grigoriev I.V."/>
            <person name="Hibbett D."/>
            <person name="Nagy L.G."/>
            <person name="Martin F.M."/>
        </authorList>
    </citation>
    <scope>NUCLEOTIDE SEQUENCE</scope>
    <source>
        <strain evidence="1">UP504</strain>
    </source>
</reference>
<organism evidence="1 2">
    <name type="scientific">Hydnum rufescens UP504</name>
    <dbReference type="NCBI Taxonomy" id="1448309"/>
    <lineage>
        <taxon>Eukaryota</taxon>
        <taxon>Fungi</taxon>
        <taxon>Dikarya</taxon>
        <taxon>Basidiomycota</taxon>
        <taxon>Agaricomycotina</taxon>
        <taxon>Agaricomycetes</taxon>
        <taxon>Cantharellales</taxon>
        <taxon>Hydnaceae</taxon>
        <taxon>Hydnum</taxon>
    </lineage>
</organism>
<accession>A0A9P6B926</accession>
<evidence type="ECO:0000313" key="1">
    <source>
        <dbReference type="EMBL" id="KAF9519978.1"/>
    </source>
</evidence>
<dbReference type="Proteomes" id="UP000886523">
    <property type="component" value="Unassembled WGS sequence"/>
</dbReference>
<name>A0A9P6B926_9AGAM</name>
<proteinExistence type="predicted"/>
<keyword evidence="2" id="KW-1185">Reference proteome</keyword>
<protein>
    <submittedName>
        <fullName evidence="1">Uncharacterized protein</fullName>
    </submittedName>
</protein>